<dbReference type="InterPro" id="IPR002591">
    <property type="entry name" value="Phosphodiest/P_Trfase"/>
</dbReference>
<dbReference type="PANTHER" id="PTHR10151:SF120">
    <property type="entry name" value="BIS(5'-ADENOSYL)-TRIPHOSPHATASE"/>
    <property type="match status" value="1"/>
</dbReference>
<name>A0A9D2LT63_9FIRM</name>
<dbReference type="Proteomes" id="UP000823842">
    <property type="component" value="Unassembled WGS sequence"/>
</dbReference>
<accession>A0A9D2LT63</accession>
<sequence>MSRHVIVISEDALVYEDTKVLKQLPVFKSIWKQAARVKRVRSIYPSVTYPCHTTMMTGCYPDRHGIINNELSNVTELASDWNWFYDKVKVPSLFDLAKKNGLVTGAVFWPVTGNCPSVDYLINEYWPQKEGETTEECFALSGSSPEVIRSCIEPNVWMQKHRIHPYCDEFVSACAASMLRKYKPNLLMIHTANIDGYRHESGVFSPKVTHGLHEIDNWLGWIIKAAQDAGIYEDTDFFIVSDHGQININRVVCPNVLFARRGLIQVDEKGQVRDYTAMVKSSGASGQVFLKDSSDQKAYNKTYELLKEMCEEGIYGISRVYTAEEVKEEEHLAGDFSFVIETDGYTSFGGDWKGPLVRGFDTSDYRFGHATHGHHPDKGPSPTMIAFGPSIKSGVVMDRCSLADEAPTFAAALGLKMENTDGRVLKEIFKTE</sequence>
<dbReference type="Gene3D" id="3.40.720.10">
    <property type="entry name" value="Alkaline Phosphatase, subunit A"/>
    <property type="match status" value="1"/>
</dbReference>
<dbReference type="PANTHER" id="PTHR10151">
    <property type="entry name" value="ECTONUCLEOTIDE PYROPHOSPHATASE/PHOSPHODIESTERASE"/>
    <property type="match status" value="1"/>
</dbReference>
<dbReference type="Pfam" id="PF01663">
    <property type="entry name" value="Phosphodiest"/>
    <property type="match status" value="1"/>
</dbReference>
<reference evidence="1" key="1">
    <citation type="journal article" date="2021" name="PeerJ">
        <title>Extensive microbial diversity within the chicken gut microbiome revealed by metagenomics and culture.</title>
        <authorList>
            <person name="Gilroy R."/>
            <person name="Ravi A."/>
            <person name="Getino M."/>
            <person name="Pursley I."/>
            <person name="Horton D.L."/>
            <person name="Alikhan N.F."/>
            <person name="Baker D."/>
            <person name="Gharbi K."/>
            <person name="Hall N."/>
            <person name="Watson M."/>
            <person name="Adriaenssens E.M."/>
            <person name="Foster-Nyarko E."/>
            <person name="Jarju S."/>
            <person name="Secka A."/>
            <person name="Antonio M."/>
            <person name="Oren A."/>
            <person name="Chaudhuri R.R."/>
            <person name="La Ragione R."/>
            <person name="Hildebrand F."/>
            <person name="Pallen M.J."/>
        </authorList>
    </citation>
    <scope>NUCLEOTIDE SEQUENCE</scope>
    <source>
        <strain evidence="1">ChiSjej1B19-5720</strain>
    </source>
</reference>
<evidence type="ECO:0000313" key="2">
    <source>
        <dbReference type="Proteomes" id="UP000823842"/>
    </source>
</evidence>
<dbReference type="CDD" id="cd16018">
    <property type="entry name" value="Enpp"/>
    <property type="match status" value="1"/>
</dbReference>
<evidence type="ECO:0000313" key="1">
    <source>
        <dbReference type="EMBL" id="HJB28957.1"/>
    </source>
</evidence>
<dbReference type="AlphaFoldDB" id="A0A9D2LT63"/>
<dbReference type="EMBL" id="DWYZ01000173">
    <property type="protein sequence ID" value="HJB28957.1"/>
    <property type="molecule type" value="Genomic_DNA"/>
</dbReference>
<dbReference type="InterPro" id="IPR017850">
    <property type="entry name" value="Alkaline_phosphatase_core_sf"/>
</dbReference>
<dbReference type="SUPFAM" id="SSF53649">
    <property type="entry name" value="Alkaline phosphatase-like"/>
    <property type="match status" value="1"/>
</dbReference>
<gene>
    <name evidence="1" type="ORF">IAA06_09220</name>
</gene>
<protein>
    <submittedName>
        <fullName evidence="1">Ectonucleotide pyrophosphatase/phosphodiesterase</fullName>
    </submittedName>
</protein>
<reference evidence="1" key="2">
    <citation type="submission" date="2021-04" db="EMBL/GenBank/DDBJ databases">
        <authorList>
            <person name="Gilroy R."/>
        </authorList>
    </citation>
    <scope>NUCLEOTIDE SEQUENCE</scope>
    <source>
        <strain evidence="1">ChiSjej1B19-5720</strain>
    </source>
</reference>
<comment type="caution">
    <text evidence="1">The sequence shown here is derived from an EMBL/GenBank/DDBJ whole genome shotgun (WGS) entry which is preliminary data.</text>
</comment>
<organism evidence="1 2">
    <name type="scientific">Candidatus Blautia faecavium</name>
    <dbReference type="NCBI Taxonomy" id="2838487"/>
    <lineage>
        <taxon>Bacteria</taxon>
        <taxon>Bacillati</taxon>
        <taxon>Bacillota</taxon>
        <taxon>Clostridia</taxon>
        <taxon>Lachnospirales</taxon>
        <taxon>Lachnospiraceae</taxon>
        <taxon>Blautia</taxon>
    </lineage>
</organism>
<proteinExistence type="predicted"/>
<dbReference type="GO" id="GO:0016787">
    <property type="term" value="F:hydrolase activity"/>
    <property type="evidence" value="ECO:0007669"/>
    <property type="project" value="UniProtKB-ARBA"/>
</dbReference>